<proteinExistence type="predicted"/>
<dbReference type="EMBL" id="CP091430">
    <property type="protein sequence ID" value="UVI30794.1"/>
    <property type="molecule type" value="Genomic_DNA"/>
</dbReference>
<dbReference type="RefSeq" id="WP_258386857.1">
    <property type="nucleotide sequence ID" value="NZ_CP091430.1"/>
</dbReference>
<sequence>MDHSMDLSLLESFCSMSASGAANPAYSIPAADLLLPERMEQTLIRSNELLKATSPELPASFMGLSIYNLGAAVQLVLAQHNRLLDLSLSNLTFQIVPYGNYALAHSHIHEIRWTDVPDLNEQREAFLKRELTALYKTVIGPLIRTAAQCAGVMPSLMWNQFGSRTLSMREYLLQRDTRPIVRERFDHDYKVLTELDGPDVFERRRNPYVHRPRYAASPYEPGKEVLIRSSCCMYYCRVDGEYCYTCPKLTAEQRNAKFDELQKKAT</sequence>
<evidence type="ECO:0000313" key="2">
    <source>
        <dbReference type="Proteomes" id="UP001057877"/>
    </source>
</evidence>
<dbReference type="Proteomes" id="UP001057877">
    <property type="component" value="Chromosome"/>
</dbReference>
<keyword evidence="2" id="KW-1185">Reference proteome</keyword>
<protein>
    <recommendedName>
        <fullName evidence="3">Ferric siderophore reductase C-terminal domain-containing protein</fullName>
    </recommendedName>
</protein>
<accession>A0ABY5SAV5</accession>
<organism evidence="1 2">
    <name type="scientific">Paenibacillus spongiae</name>
    <dbReference type="NCBI Taxonomy" id="2909671"/>
    <lineage>
        <taxon>Bacteria</taxon>
        <taxon>Bacillati</taxon>
        <taxon>Bacillota</taxon>
        <taxon>Bacilli</taxon>
        <taxon>Bacillales</taxon>
        <taxon>Paenibacillaceae</taxon>
        <taxon>Paenibacillus</taxon>
    </lineage>
</organism>
<reference evidence="1" key="1">
    <citation type="submission" date="2022-01" db="EMBL/GenBank/DDBJ databases">
        <title>Paenibacillus spongiae sp. nov., isolated from marine sponge.</title>
        <authorList>
            <person name="Li Z."/>
            <person name="Zhang M."/>
        </authorList>
    </citation>
    <scope>NUCLEOTIDE SEQUENCE</scope>
    <source>
        <strain evidence="1">PHS-Z3</strain>
    </source>
</reference>
<name>A0ABY5SAV5_9BACL</name>
<gene>
    <name evidence="1" type="ORF">L1F29_02640</name>
</gene>
<evidence type="ECO:0000313" key="1">
    <source>
        <dbReference type="EMBL" id="UVI30794.1"/>
    </source>
</evidence>
<evidence type="ECO:0008006" key="3">
    <source>
        <dbReference type="Google" id="ProtNLM"/>
    </source>
</evidence>